<comment type="caution">
    <text evidence="7">The sequence shown here is derived from an EMBL/GenBank/DDBJ whole genome shotgun (WGS) entry which is preliminary data.</text>
</comment>
<comment type="subcellular location">
    <subcellularLocation>
        <location evidence="1">Membrane</location>
    </subcellularLocation>
</comment>
<dbReference type="GO" id="GO:0016020">
    <property type="term" value="C:membrane"/>
    <property type="evidence" value="ECO:0007669"/>
    <property type="project" value="UniProtKB-SubCell"/>
</dbReference>
<keyword evidence="8" id="KW-1185">Reference proteome</keyword>
<evidence type="ECO:0000256" key="1">
    <source>
        <dbReference type="ARBA" id="ARBA00004370"/>
    </source>
</evidence>
<sequence length="224" mass="25138">MASFSTSSRDIRSDQSTLLAFKAHVTDPHSVLTQNWSMSYPICSWVGISCSSRHHRVTAFNLSAIGLEGTIPPHLGNLSFLVYLDISDNNFYGHMPNELAQLRRLKFINFSNNKLSGSFPSWIGVLSKLQRLSLSNNNFSGLIPDSLYNLSRFGNLHTLMLDSNKFTGRLPENIGNWSKLSFLYLGDNYLQVIPSTSDRPEHRSAIASTTPMLNQFVLKLKRPA</sequence>
<dbReference type="PANTHER" id="PTHR48060">
    <property type="entry name" value="DNA DAMAGE-REPAIR/TOLERATION PROTEIN DRT100"/>
    <property type="match status" value="1"/>
</dbReference>
<feature type="domain" description="Leucine-rich repeat-containing N-terminal plant-type" evidence="6">
    <location>
        <begin position="13"/>
        <end position="51"/>
    </location>
</feature>
<dbReference type="FunFam" id="3.80.10.10:FF:000400">
    <property type="entry name" value="Nuclear pore complex protein NUP107"/>
    <property type="match status" value="1"/>
</dbReference>
<protein>
    <recommendedName>
        <fullName evidence="6">Leucine-rich repeat-containing N-terminal plant-type domain-containing protein</fullName>
    </recommendedName>
</protein>
<evidence type="ECO:0000259" key="6">
    <source>
        <dbReference type="Pfam" id="PF08263"/>
    </source>
</evidence>
<dbReference type="SUPFAM" id="SSF52058">
    <property type="entry name" value="L domain-like"/>
    <property type="match status" value="1"/>
</dbReference>
<dbReference type="InterPro" id="IPR053211">
    <property type="entry name" value="DNA_repair-toleration"/>
</dbReference>
<dbReference type="InterPro" id="IPR032675">
    <property type="entry name" value="LRR_dom_sf"/>
</dbReference>
<evidence type="ECO:0000313" key="7">
    <source>
        <dbReference type="EMBL" id="GAY66265.1"/>
    </source>
</evidence>
<evidence type="ECO:0000256" key="2">
    <source>
        <dbReference type="ARBA" id="ARBA00022614"/>
    </source>
</evidence>
<dbReference type="Proteomes" id="UP000236630">
    <property type="component" value="Unassembled WGS sequence"/>
</dbReference>
<dbReference type="AlphaFoldDB" id="A0A2H5QPS9"/>
<name>A0A2H5QPS9_CITUN</name>
<evidence type="ECO:0000256" key="4">
    <source>
        <dbReference type="ARBA" id="ARBA00022737"/>
    </source>
</evidence>
<reference evidence="7 8" key="1">
    <citation type="journal article" date="2017" name="Front. Genet.">
        <title>Draft sequencing of the heterozygous diploid genome of Satsuma (Citrus unshiu Marc.) using a hybrid assembly approach.</title>
        <authorList>
            <person name="Shimizu T."/>
            <person name="Tanizawa Y."/>
            <person name="Mochizuki T."/>
            <person name="Nagasaki H."/>
            <person name="Yoshioka T."/>
            <person name="Toyoda A."/>
            <person name="Fujiyama A."/>
            <person name="Kaminuma E."/>
            <person name="Nakamura Y."/>
        </authorList>
    </citation>
    <scope>NUCLEOTIDE SEQUENCE [LARGE SCALE GENOMIC DNA]</scope>
    <source>
        <strain evidence="8">cv. Miyagawa wase</strain>
    </source>
</reference>
<organism evidence="7 8">
    <name type="scientific">Citrus unshiu</name>
    <name type="common">Satsuma mandarin</name>
    <name type="synonym">Citrus nobilis var. unshiu</name>
    <dbReference type="NCBI Taxonomy" id="55188"/>
    <lineage>
        <taxon>Eukaryota</taxon>
        <taxon>Viridiplantae</taxon>
        <taxon>Streptophyta</taxon>
        <taxon>Embryophyta</taxon>
        <taxon>Tracheophyta</taxon>
        <taxon>Spermatophyta</taxon>
        <taxon>Magnoliopsida</taxon>
        <taxon>eudicotyledons</taxon>
        <taxon>Gunneridae</taxon>
        <taxon>Pentapetalae</taxon>
        <taxon>rosids</taxon>
        <taxon>malvids</taxon>
        <taxon>Sapindales</taxon>
        <taxon>Rutaceae</taxon>
        <taxon>Aurantioideae</taxon>
        <taxon>Citrus</taxon>
    </lineage>
</organism>
<keyword evidence="4" id="KW-0677">Repeat</keyword>
<evidence type="ECO:0000256" key="5">
    <source>
        <dbReference type="ARBA" id="ARBA00023136"/>
    </source>
</evidence>
<dbReference type="Pfam" id="PF08263">
    <property type="entry name" value="LRRNT_2"/>
    <property type="match status" value="1"/>
</dbReference>
<accession>A0A2H5QPS9</accession>
<gene>
    <name evidence="7" type="ORF">CUMW_247370</name>
</gene>
<dbReference type="EMBL" id="BDQV01000560">
    <property type="protein sequence ID" value="GAY66265.1"/>
    <property type="molecule type" value="Genomic_DNA"/>
</dbReference>
<dbReference type="Gene3D" id="3.80.10.10">
    <property type="entry name" value="Ribonuclease Inhibitor"/>
    <property type="match status" value="2"/>
</dbReference>
<keyword evidence="5" id="KW-0472">Membrane</keyword>
<dbReference type="Pfam" id="PF00560">
    <property type="entry name" value="LRR_1"/>
    <property type="match status" value="4"/>
</dbReference>
<dbReference type="InterPro" id="IPR001611">
    <property type="entry name" value="Leu-rich_rpt"/>
</dbReference>
<proteinExistence type="predicted"/>
<dbReference type="PANTHER" id="PTHR48060:SF21">
    <property type="entry name" value="L DOMAIN-LIKE PROTEIN"/>
    <property type="match status" value="1"/>
</dbReference>
<keyword evidence="3" id="KW-0732">Signal</keyword>
<evidence type="ECO:0000256" key="3">
    <source>
        <dbReference type="ARBA" id="ARBA00022729"/>
    </source>
</evidence>
<evidence type="ECO:0000313" key="8">
    <source>
        <dbReference type="Proteomes" id="UP000236630"/>
    </source>
</evidence>
<keyword evidence="2" id="KW-0433">Leucine-rich repeat</keyword>
<dbReference type="InterPro" id="IPR013210">
    <property type="entry name" value="LRR_N_plant-typ"/>
</dbReference>